<dbReference type="AlphaFoldDB" id="A0A5D8YC33"/>
<feature type="transmembrane region" description="Helical" evidence="1">
    <location>
        <begin position="47"/>
        <end position="68"/>
    </location>
</feature>
<evidence type="ECO:0000256" key="1">
    <source>
        <dbReference type="SAM" id="Phobius"/>
    </source>
</evidence>
<dbReference type="RefSeq" id="WP_149353945.1">
    <property type="nucleotide sequence ID" value="NZ_VTRV01000282.1"/>
</dbReference>
<evidence type="ECO:0000313" key="3">
    <source>
        <dbReference type="Proteomes" id="UP000323164"/>
    </source>
</evidence>
<keyword evidence="1" id="KW-1133">Transmembrane helix</keyword>
<gene>
    <name evidence="2" type="ORF">FW784_14085</name>
</gene>
<dbReference type="Proteomes" id="UP000323164">
    <property type="component" value="Unassembled WGS sequence"/>
</dbReference>
<sequence length="120" mass="13805">MLFNFLAAYILVTGMLGTGSRLYIAACKTSTETIDHSSFLARAFWRYQVFSSCLLGSFFISPVFLYFVSWGSLRGTDTAALLYIALLMPLAFLWCAWDFSRLRKADQRKIDARDAFMRRR</sequence>
<dbReference type="OrthoDB" id="9879416at2"/>
<comment type="caution">
    <text evidence="2">The sequence shown here is derived from an EMBL/GenBank/DDBJ whole genome shotgun (WGS) entry which is preliminary data.</text>
</comment>
<organism evidence="2 3">
    <name type="scientific">Cognatilysobacter lacus</name>
    <dbReference type="NCBI Taxonomy" id="1643323"/>
    <lineage>
        <taxon>Bacteria</taxon>
        <taxon>Pseudomonadati</taxon>
        <taxon>Pseudomonadota</taxon>
        <taxon>Gammaproteobacteria</taxon>
        <taxon>Lysobacterales</taxon>
        <taxon>Lysobacteraceae</taxon>
        <taxon>Cognatilysobacter</taxon>
    </lineage>
</organism>
<keyword evidence="3" id="KW-1185">Reference proteome</keyword>
<name>A0A5D8YC33_9GAMM</name>
<dbReference type="EMBL" id="VTRV01000282">
    <property type="protein sequence ID" value="TZF80338.1"/>
    <property type="molecule type" value="Genomic_DNA"/>
</dbReference>
<feature type="transmembrane region" description="Helical" evidence="1">
    <location>
        <begin position="80"/>
        <end position="99"/>
    </location>
</feature>
<protein>
    <submittedName>
        <fullName evidence="2">Uncharacterized protein</fullName>
    </submittedName>
</protein>
<evidence type="ECO:0000313" key="2">
    <source>
        <dbReference type="EMBL" id="TZF80338.1"/>
    </source>
</evidence>
<keyword evidence="1" id="KW-0812">Transmembrane</keyword>
<feature type="transmembrane region" description="Helical" evidence="1">
    <location>
        <begin position="6"/>
        <end position="26"/>
    </location>
</feature>
<proteinExistence type="predicted"/>
<keyword evidence="1" id="KW-0472">Membrane</keyword>
<accession>A0A5D8YC33</accession>
<reference evidence="2 3" key="1">
    <citation type="submission" date="2019-08" db="EMBL/GenBank/DDBJ databases">
        <title>Draft genome sequence of Lysobacter sp. UKS-15.</title>
        <authorList>
            <person name="Im W.-T."/>
        </authorList>
    </citation>
    <scope>NUCLEOTIDE SEQUENCE [LARGE SCALE GENOMIC DNA]</scope>
    <source>
        <strain evidence="2 3">UKS-15</strain>
    </source>
</reference>